<comment type="caution">
    <text evidence="3">The sequence shown here is derived from an EMBL/GenBank/DDBJ whole genome shotgun (WGS) entry which is preliminary data.</text>
</comment>
<evidence type="ECO:0000313" key="4">
    <source>
        <dbReference type="Proteomes" id="UP001165082"/>
    </source>
</evidence>
<feature type="compositionally biased region" description="Polar residues" evidence="1">
    <location>
        <begin position="22"/>
        <end position="32"/>
    </location>
</feature>
<keyword evidence="2" id="KW-1133">Transmembrane helix</keyword>
<keyword evidence="4" id="KW-1185">Reference proteome</keyword>
<keyword evidence="2" id="KW-0472">Membrane</keyword>
<organism evidence="3 4">
    <name type="scientific">Triparma retinervis</name>
    <dbReference type="NCBI Taxonomy" id="2557542"/>
    <lineage>
        <taxon>Eukaryota</taxon>
        <taxon>Sar</taxon>
        <taxon>Stramenopiles</taxon>
        <taxon>Ochrophyta</taxon>
        <taxon>Bolidophyceae</taxon>
        <taxon>Parmales</taxon>
        <taxon>Triparmaceae</taxon>
        <taxon>Triparma</taxon>
    </lineage>
</organism>
<gene>
    <name evidence="3" type="ORF">TrRE_jg5458</name>
</gene>
<sequence>MQPDDEYPDIELTERDSRRLNSDVSFGDSMSSEGGGGFVPQGKGLLACMFVFFIFSGGFIGSFFALDSLEEPDPQNYAAQIKLYPTIADDCETYNACNLEGVVSVKPHDEEEDGKQILKATLQGIETKISKVSIHLTSETPSCEDSRNIGDEYFYQARTEIIDISSEATEEDHVKAYIKIDHLVADKTSLRFHYLNGEYPVIPTLRMHRDTTCNKTKSGEEFGDEFVSYDPASFSNGNLSAVVAIAESEGVPLLSYGIKKSITTETEFEVKMVKVFAATSCDGLKAVDQTFHAVSADPWTGAGDQDISVNYDSIEGNWEGSFQLKEEEFGKGWNEYRGQAIGIIDSKDRIMGCSIMPPSPFDDLKIKVKDTVQLSGAYTGYSDPMKSLRGKAAVVWNGTSPIGCGIIPPSPYEHQGFSYVELEDYDGGQKLSLQETIQTGHKFSDFMNKIIIVTDVNGQRVGCGVLN</sequence>
<dbReference type="AlphaFoldDB" id="A0A9W7DV39"/>
<evidence type="ECO:0000313" key="3">
    <source>
        <dbReference type="EMBL" id="GMH51823.1"/>
    </source>
</evidence>
<reference evidence="3" key="1">
    <citation type="submission" date="2022-07" db="EMBL/GenBank/DDBJ databases">
        <title>Genome analysis of Parmales, a sister group of diatoms, reveals the evolutionary specialization of diatoms from phago-mixotrophs to photoautotrophs.</title>
        <authorList>
            <person name="Ban H."/>
            <person name="Sato S."/>
            <person name="Yoshikawa S."/>
            <person name="Kazumasa Y."/>
            <person name="Nakamura Y."/>
            <person name="Ichinomiya M."/>
            <person name="Saitoh K."/>
            <person name="Sato N."/>
            <person name="Blanc-Mathieu R."/>
            <person name="Endo H."/>
            <person name="Kuwata A."/>
            <person name="Ogata H."/>
        </authorList>
    </citation>
    <scope>NUCLEOTIDE SEQUENCE</scope>
</reference>
<dbReference type="EMBL" id="BRXZ01000715">
    <property type="protein sequence ID" value="GMH51823.1"/>
    <property type="molecule type" value="Genomic_DNA"/>
</dbReference>
<feature type="compositionally biased region" description="Acidic residues" evidence="1">
    <location>
        <begin position="1"/>
        <end position="11"/>
    </location>
</feature>
<dbReference type="OrthoDB" id="10303174at2759"/>
<accession>A0A9W7DV39</accession>
<evidence type="ECO:0000256" key="2">
    <source>
        <dbReference type="SAM" id="Phobius"/>
    </source>
</evidence>
<proteinExistence type="predicted"/>
<protein>
    <submittedName>
        <fullName evidence="3">Uncharacterized protein</fullName>
    </submittedName>
</protein>
<feature type="compositionally biased region" description="Basic and acidic residues" evidence="1">
    <location>
        <begin position="12"/>
        <end position="21"/>
    </location>
</feature>
<feature type="transmembrane region" description="Helical" evidence="2">
    <location>
        <begin position="45"/>
        <end position="66"/>
    </location>
</feature>
<keyword evidence="2" id="KW-0812">Transmembrane</keyword>
<dbReference type="Proteomes" id="UP001165082">
    <property type="component" value="Unassembled WGS sequence"/>
</dbReference>
<feature type="region of interest" description="Disordered" evidence="1">
    <location>
        <begin position="1"/>
        <end position="33"/>
    </location>
</feature>
<evidence type="ECO:0000256" key="1">
    <source>
        <dbReference type="SAM" id="MobiDB-lite"/>
    </source>
</evidence>
<name>A0A9W7DV39_9STRA</name>